<dbReference type="Pfam" id="PF03330">
    <property type="entry name" value="DPBB_1"/>
    <property type="match status" value="1"/>
</dbReference>
<dbReference type="InterPro" id="IPR009009">
    <property type="entry name" value="RlpA-like_DPBB"/>
</dbReference>
<proteinExistence type="predicted"/>
<sequence length="137" mass="14214">MAFQLKNSSLVLTLMFIIMSLCSSASAQTPGIATYYTPPYVPSACNGNQDDGVMIAALSEGLYNGGANCGTYYQVTCTGGTNEGTPHPCLGTGPVTVKIVELCPSPGCKGDIDLSQEAFEAIADTASGSIKIDYQQL</sequence>
<evidence type="ECO:0000313" key="4">
    <source>
        <dbReference type="Proteomes" id="UP000827721"/>
    </source>
</evidence>
<comment type="caution">
    <text evidence="3">The sequence shown here is derived from an EMBL/GenBank/DDBJ whole genome shotgun (WGS) entry which is preliminary data.</text>
</comment>
<dbReference type="SUPFAM" id="SSF50685">
    <property type="entry name" value="Barwin-like endoglucanases"/>
    <property type="match status" value="1"/>
</dbReference>
<dbReference type="PROSITE" id="PS50842">
    <property type="entry name" value="EXPANSIN_EG45"/>
    <property type="match status" value="1"/>
</dbReference>
<dbReference type="PANTHER" id="PTHR47295">
    <property type="entry name" value="EG45-LIKE DOMAIN CONTAINING PROTEIN 1-RELATED"/>
    <property type="match status" value="1"/>
</dbReference>
<keyword evidence="1" id="KW-0732">Signal</keyword>
<accession>A0ABQ8I7V8</accession>
<evidence type="ECO:0000259" key="2">
    <source>
        <dbReference type="PROSITE" id="PS50842"/>
    </source>
</evidence>
<feature type="chain" id="PRO_5046104519" description="Expansin-like EG45 domain-containing protein" evidence="1">
    <location>
        <begin position="28"/>
        <end position="137"/>
    </location>
</feature>
<name>A0ABQ8I7V8_9ROSI</name>
<reference evidence="3 4" key="1">
    <citation type="submission" date="2021-02" db="EMBL/GenBank/DDBJ databases">
        <title>Plant Genome Project.</title>
        <authorList>
            <person name="Zhang R.-G."/>
        </authorList>
    </citation>
    <scope>NUCLEOTIDE SEQUENCE [LARGE SCALE GENOMIC DNA]</scope>
    <source>
        <tissue evidence="3">Leaves</tissue>
    </source>
</reference>
<dbReference type="PANTHER" id="PTHR47295:SF2">
    <property type="entry name" value="EG45-LIKE DOMAIN CONTAINING PROTEIN 1-RELATED"/>
    <property type="match status" value="1"/>
</dbReference>
<dbReference type="InterPro" id="IPR007112">
    <property type="entry name" value="Expansin/allergen_DPBB_dom"/>
</dbReference>
<dbReference type="Gene3D" id="2.40.40.10">
    <property type="entry name" value="RlpA-like domain"/>
    <property type="match status" value="1"/>
</dbReference>
<dbReference type="InterPro" id="IPR044206">
    <property type="entry name" value="EGC1/2"/>
</dbReference>
<dbReference type="CDD" id="cd22269">
    <property type="entry name" value="DPBB_EG45-like"/>
    <property type="match status" value="1"/>
</dbReference>
<dbReference type="InterPro" id="IPR036908">
    <property type="entry name" value="RlpA-like_sf"/>
</dbReference>
<dbReference type="SMART" id="SM00837">
    <property type="entry name" value="DPBB_1"/>
    <property type="match status" value="1"/>
</dbReference>
<evidence type="ECO:0000256" key="1">
    <source>
        <dbReference type="SAM" id="SignalP"/>
    </source>
</evidence>
<keyword evidence="4" id="KW-1185">Reference proteome</keyword>
<dbReference type="Proteomes" id="UP000827721">
    <property type="component" value="Unassembled WGS sequence"/>
</dbReference>
<evidence type="ECO:0000313" key="3">
    <source>
        <dbReference type="EMBL" id="KAH7572717.1"/>
    </source>
</evidence>
<dbReference type="EMBL" id="JAFEMO010000003">
    <property type="protein sequence ID" value="KAH7572717.1"/>
    <property type="molecule type" value="Genomic_DNA"/>
</dbReference>
<organism evidence="3 4">
    <name type="scientific">Xanthoceras sorbifolium</name>
    <dbReference type="NCBI Taxonomy" id="99658"/>
    <lineage>
        <taxon>Eukaryota</taxon>
        <taxon>Viridiplantae</taxon>
        <taxon>Streptophyta</taxon>
        <taxon>Embryophyta</taxon>
        <taxon>Tracheophyta</taxon>
        <taxon>Spermatophyta</taxon>
        <taxon>Magnoliopsida</taxon>
        <taxon>eudicotyledons</taxon>
        <taxon>Gunneridae</taxon>
        <taxon>Pentapetalae</taxon>
        <taxon>rosids</taxon>
        <taxon>malvids</taxon>
        <taxon>Sapindales</taxon>
        <taxon>Sapindaceae</taxon>
        <taxon>Xanthoceroideae</taxon>
        <taxon>Xanthoceras</taxon>
    </lineage>
</organism>
<gene>
    <name evidence="3" type="ORF">JRO89_XS03G0002100</name>
</gene>
<feature type="signal peptide" evidence="1">
    <location>
        <begin position="1"/>
        <end position="27"/>
    </location>
</feature>
<feature type="domain" description="Expansin-like EG45" evidence="2">
    <location>
        <begin position="31"/>
        <end position="137"/>
    </location>
</feature>
<protein>
    <recommendedName>
        <fullName evidence="2">Expansin-like EG45 domain-containing protein</fullName>
    </recommendedName>
</protein>